<evidence type="ECO:0000313" key="2">
    <source>
        <dbReference type="Proteomes" id="UP000593561"/>
    </source>
</evidence>
<gene>
    <name evidence="1" type="ORF">Godav_000974</name>
</gene>
<comment type="caution">
    <text evidence="1">The sequence shown here is derived from an EMBL/GenBank/DDBJ whole genome shotgun (WGS) entry which is preliminary data.</text>
</comment>
<dbReference type="EMBL" id="JABFAC010000013">
    <property type="protein sequence ID" value="MBA0632180.1"/>
    <property type="molecule type" value="Genomic_DNA"/>
</dbReference>
<dbReference type="Proteomes" id="UP000593561">
    <property type="component" value="Unassembled WGS sequence"/>
</dbReference>
<dbReference type="AlphaFoldDB" id="A0A7J8T2A0"/>
<sequence>MEICGTETTVPSLLKNGLLQRQPHINPRLGVRALTESSSAPTQHEALRATPPFGQYDSYYYGTFTNHVIFTQAPPYLASTPFASMLFAPPVRTETFEITDKAPPSISTIVSSTCSSISVACKHANASTANGEVAGFVPVHIAQKSTTKDSPKTIPKHMLHYFDTIRTSKAFWRSD</sequence>
<organism evidence="1 2">
    <name type="scientific">Gossypium davidsonii</name>
    <name type="common">Davidson's cotton</name>
    <name type="synonym">Gossypium klotzschianum subsp. davidsonii</name>
    <dbReference type="NCBI Taxonomy" id="34287"/>
    <lineage>
        <taxon>Eukaryota</taxon>
        <taxon>Viridiplantae</taxon>
        <taxon>Streptophyta</taxon>
        <taxon>Embryophyta</taxon>
        <taxon>Tracheophyta</taxon>
        <taxon>Spermatophyta</taxon>
        <taxon>Magnoliopsida</taxon>
        <taxon>eudicotyledons</taxon>
        <taxon>Gunneridae</taxon>
        <taxon>Pentapetalae</taxon>
        <taxon>rosids</taxon>
        <taxon>malvids</taxon>
        <taxon>Malvales</taxon>
        <taxon>Malvaceae</taxon>
        <taxon>Malvoideae</taxon>
        <taxon>Gossypium</taxon>
    </lineage>
</organism>
<protein>
    <submittedName>
        <fullName evidence="1">Uncharacterized protein</fullName>
    </submittedName>
</protein>
<name>A0A7J8T2A0_GOSDV</name>
<proteinExistence type="predicted"/>
<accession>A0A7J8T2A0</accession>
<keyword evidence="2" id="KW-1185">Reference proteome</keyword>
<reference evidence="1 2" key="1">
    <citation type="journal article" date="2019" name="Genome Biol. Evol.">
        <title>Insights into the evolution of the New World diploid cottons (Gossypium, subgenus Houzingenia) based on genome sequencing.</title>
        <authorList>
            <person name="Grover C.E."/>
            <person name="Arick M.A. 2nd"/>
            <person name="Thrash A."/>
            <person name="Conover J.L."/>
            <person name="Sanders W.S."/>
            <person name="Peterson D.G."/>
            <person name="Frelichowski J.E."/>
            <person name="Scheffler J.A."/>
            <person name="Scheffler B.E."/>
            <person name="Wendel J.F."/>
        </authorList>
    </citation>
    <scope>NUCLEOTIDE SEQUENCE [LARGE SCALE GENOMIC DNA]</scope>
    <source>
        <strain evidence="1">27</strain>
        <tissue evidence="1">Leaf</tissue>
    </source>
</reference>
<evidence type="ECO:0000313" key="1">
    <source>
        <dbReference type="EMBL" id="MBA0632180.1"/>
    </source>
</evidence>